<keyword evidence="2" id="KW-1185">Reference proteome</keyword>
<evidence type="ECO:0000313" key="1">
    <source>
        <dbReference type="EMBL" id="GIY21705.1"/>
    </source>
</evidence>
<accession>A0AAV4RJ25</accession>
<proteinExistence type="predicted"/>
<dbReference type="Proteomes" id="UP001054945">
    <property type="component" value="Unassembled WGS sequence"/>
</dbReference>
<gene>
    <name evidence="1" type="ORF">CEXT_121591</name>
</gene>
<name>A0AAV4RJ25_CAEEX</name>
<reference evidence="1 2" key="1">
    <citation type="submission" date="2021-06" db="EMBL/GenBank/DDBJ databases">
        <title>Caerostris extrusa draft genome.</title>
        <authorList>
            <person name="Kono N."/>
            <person name="Arakawa K."/>
        </authorList>
    </citation>
    <scope>NUCLEOTIDE SEQUENCE [LARGE SCALE GENOMIC DNA]</scope>
</reference>
<protein>
    <submittedName>
        <fullName evidence="1">Uncharacterized protein</fullName>
    </submittedName>
</protein>
<dbReference type="EMBL" id="BPLR01008049">
    <property type="protein sequence ID" value="GIY21705.1"/>
    <property type="molecule type" value="Genomic_DNA"/>
</dbReference>
<evidence type="ECO:0000313" key="2">
    <source>
        <dbReference type="Proteomes" id="UP001054945"/>
    </source>
</evidence>
<organism evidence="1 2">
    <name type="scientific">Caerostris extrusa</name>
    <name type="common">Bark spider</name>
    <name type="synonym">Caerostris bankana</name>
    <dbReference type="NCBI Taxonomy" id="172846"/>
    <lineage>
        <taxon>Eukaryota</taxon>
        <taxon>Metazoa</taxon>
        <taxon>Ecdysozoa</taxon>
        <taxon>Arthropoda</taxon>
        <taxon>Chelicerata</taxon>
        <taxon>Arachnida</taxon>
        <taxon>Araneae</taxon>
        <taxon>Araneomorphae</taxon>
        <taxon>Entelegynae</taxon>
        <taxon>Araneoidea</taxon>
        <taxon>Araneidae</taxon>
        <taxon>Caerostris</taxon>
    </lineage>
</organism>
<comment type="caution">
    <text evidence="1">The sequence shown here is derived from an EMBL/GenBank/DDBJ whole genome shotgun (WGS) entry which is preliminary data.</text>
</comment>
<dbReference type="AlphaFoldDB" id="A0AAV4RJ25"/>
<sequence length="90" mass="10377">MRTSAASVFDAAFPKTRNGNSLLLFPGLRKTFWISSSNRKYVTFLYLLTFTNLSFWNGCRKIGAQMVAVEKRQEFDRPHPEPFRALMAVQ</sequence>